<dbReference type="PANTHER" id="PTHR47687:SF4">
    <property type="entry name" value="G8 DOMAIN-CONTAINING PROTEIN DDB_G0286311-RELATED"/>
    <property type="match status" value="1"/>
</dbReference>
<dbReference type="InterPro" id="IPR003582">
    <property type="entry name" value="ShKT_dom"/>
</dbReference>
<evidence type="ECO:0000313" key="5">
    <source>
        <dbReference type="EMBL" id="KAI3428632.1"/>
    </source>
</evidence>
<reference evidence="5" key="1">
    <citation type="journal article" date="2019" name="Plant J.">
        <title>Chlorella vulgaris genome assembly and annotation reveals the molecular basis for metabolic acclimation to high light conditions.</title>
        <authorList>
            <person name="Cecchin M."/>
            <person name="Marcolungo L."/>
            <person name="Rossato M."/>
            <person name="Girolomoni L."/>
            <person name="Cosentino E."/>
            <person name="Cuine S."/>
            <person name="Li-Beisson Y."/>
            <person name="Delledonne M."/>
            <person name="Ballottari M."/>
        </authorList>
    </citation>
    <scope>NUCLEOTIDE SEQUENCE</scope>
    <source>
        <strain evidence="5">211/11P</strain>
    </source>
</reference>
<dbReference type="PROSITE" id="PS51484">
    <property type="entry name" value="G8"/>
    <property type="match status" value="1"/>
</dbReference>
<reference evidence="5" key="2">
    <citation type="submission" date="2020-11" db="EMBL/GenBank/DDBJ databases">
        <authorList>
            <person name="Cecchin M."/>
            <person name="Marcolungo L."/>
            <person name="Rossato M."/>
            <person name="Girolomoni L."/>
            <person name="Cosentino E."/>
            <person name="Cuine S."/>
            <person name="Li-Beisson Y."/>
            <person name="Delledonne M."/>
            <person name="Ballottari M."/>
        </authorList>
    </citation>
    <scope>NUCLEOTIDE SEQUENCE</scope>
    <source>
        <strain evidence="5">211/11P</strain>
        <tissue evidence="5">Whole cell</tissue>
    </source>
</reference>
<evidence type="ECO:0000256" key="1">
    <source>
        <dbReference type="ARBA" id="ARBA00023180"/>
    </source>
</evidence>
<dbReference type="Proteomes" id="UP001055712">
    <property type="component" value="Unassembled WGS sequence"/>
</dbReference>
<keyword evidence="6" id="KW-1185">Reference proteome</keyword>
<dbReference type="PANTHER" id="PTHR47687">
    <property type="entry name" value="G8 DOMAIN-CONTAINING PROTEIN DDB_G0288475-RELATED"/>
    <property type="match status" value="1"/>
</dbReference>
<sequence>MQPSNTIVLPSASKVLLGACMLQQGATYRQIVVPAGSELIFADEDMALDVGSIIVSGAMRAGGPTCRLASRLTLAFHALPGINPIDMALRVTPGGTLDLHGKLFEPTWTRLAQTATAGSSTLQLQDAALGWEPGQQAMVATTIWKDEQENQNEVVTVASVSEDGRTIFLTAPLQYQHYGGPEYQAEVGLLSRYILIQGDEAAAASRKGPHVRVEGWAQIRGVQAYRAGQFNVIGAYPFHWHMVGDASGQLATDNSVYRSFFRCFTVHATSNLLLQHNVAFDATGHCFYLEDGVEELNTVDHNLAAYVHVIGQAGQTFGATSDRAQPADAAASGFYVTNPNNRLSNNAASGGYAGFTYPVLPKPIGLSRDVDIVPASRPLLLFDSNTAHSSGYMWEMAGCLYFGGTVYETQGRDRRVMYNNGRHEFPTTDAAGETEAFFRVTNSKLFLCMVGHMSWGQRFEVINYQAFDIVRGATLFGQGLLQHAYINVQSGNQLSQFPGRLDDLPPIAGFQWYDTRTQTIIKDTTFANYKWQPQLGTNRMSVFYSMTHSDEFKPMGMSSTSNITLLNVDHSAIARVDVRQTGSSRMFNWLDYDGSATQRPTPSIVGSWPDWWNLDAGCTYEGEWNAWVCPWREDQEVARLELRIPGLTKAPSTGSAVPPTPANTIGFVALFGYDQQGQARTMDITRNEGITGVTGNTGWYVHMPAGAPKYHELWLSQLPVGTHIIYATRFPPGTRFEISRVFKWFKSLNRGLRQAASLGEVVSGDGLSYYFNGRHLFIKLVDPGNSETQNIDFCRDSVCVRGSRYFSLAYTIRATTLACSTSLCPVPSQVDIPATLPGITAVRTPPVVVGTSQPTIPVPAPAVPSLLPGPAPAVPVNPGSPTESSAPDAAISPPDCPDKQPTDGSSCAQKKKWGQCGASWLMKAGWCSATCGRCGQAAPQPRAATFDSCFDRQPPGASSCAQQKAWGKCKKSWVKRGGYCAATCGRCQPGQPCTDKRPRGSFTCAQQKAWGKCSQSWMAAGDYCAATCGTCTAAVAAAAVAGPAAGPGAGPPTDDSPTRAACEGTATVDGVQCSQSQADEEWAPEACTDIPTLDGVSCMDQRASGACDSPYLKLGNYCDQTCGRCLGVSAGAPAAPLLEAAAPAGGGPAGGSMPYGL</sequence>
<dbReference type="OrthoDB" id="2014213at2759"/>
<protein>
    <recommendedName>
        <fullName evidence="4">G8 domain-containing protein</fullName>
    </recommendedName>
</protein>
<proteinExistence type="inferred from homology"/>
<dbReference type="EMBL" id="SIDB01000009">
    <property type="protein sequence ID" value="KAI3428632.1"/>
    <property type="molecule type" value="Genomic_DNA"/>
</dbReference>
<dbReference type="Pfam" id="PF24606">
    <property type="entry name" value="CEMIP_beta-hel"/>
    <property type="match status" value="1"/>
</dbReference>
<dbReference type="InterPro" id="IPR055401">
    <property type="entry name" value="CEMIP_beta-hel_dom"/>
</dbReference>
<organism evidence="5 6">
    <name type="scientific">Chlorella vulgaris</name>
    <name type="common">Green alga</name>
    <dbReference type="NCBI Taxonomy" id="3077"/>
    <lineage>
        <taxon>Eukaryota</taxon>
        <taxon>Viridiplantae</taxon>
        <taxon>Chlorophyta</taxon>
        <taxon>core chlorophytes</taxon>
        <taxon>Trebouxiophyceae</taxon>
        <taxon>Chlorellales</taxon>
        <taxon>Chlorellaceae</taxon>
        <taxon>Chlorella clade</taxon>
        <taxon>Chlorella</taxon>
    </lineage>
</organism>
<evidence type="ECO:0000256" key="3">
    <source>
        <dbReference type="SAM" id="MobiDB-lite"/>
    </source>
</evidence>
<gene>
    <name evidence="5" type="ORF">D9Q98_007455</name>
</gene>
<keyword evidence="1" id="KW-0325">Glycoprotein</keyword>
<dbReference type="Pfam" id="PF10162">
    <property type="entry name" value="G8"/>
    <property type="match status" value="1"/>
</dbReference>
<comment type="caution">
    <text evidence="5">The sequence shown here is derived from an EMBL/GenBank/DDBJ whole genome shotgun (WGS) entry which is preliminary data.</text>
</comment>
<name>A0A9D4TLK4_CHLVU</name>
<evidence type="ECO:0000259" key="4">
    <source>
        <dbReference type="PROSITE" id="PS51484"/>
    </source>
</evidence>
<dbReference type="SMART" id="SM00254">
    <property type="entry name" value="ShKT"/>
    <property type="match status" value="3"/>
</dbReference>
<accession>A0A9D4TLK4</accession>
<evidence type="ECO:0000313" key="6">
    <source>
        <dbReference type="Proteomes" id="UP001055712"/>
    </source>
</evidence>
<evidence type="ECO:0000256" key="2">
    <source>
        <dbReference type="ARBA" id="ARBA00038413"/>
    </source>
</evidence>
<feature type="region of interest" description="Disordered" evidence="3">
    <location>
        <begin position="871"/>
        <end position="910"/>
    </location>
</feature>
<dbReference type="SMART" id="SM01225">
    <property type="entry name" value="G8"/>
    <property type="match status" value="1"/>
</dbReference>
<dbReference type="InterPro" id="IPR052334">
    <property type="entry name" value="G8_domain-comF-like"/>
</dbReference>
<comment type="similarity">
    <text evidence="2">Belongs to the comF family.</text>
</comment>
<dbReference type="AlphaFoldDB" id="A0A9D4TLK4"/>
<dbReference type="InterPro" id="IPR019316">
    <property type="entry name" value="G8_domain"/>
</dbReference>
<feature type="domain" description="G8" evidence="4">
    <location>
        <begin position="1"/>
        <end position="113"/>
    </location>
</feature>